<dbReference type="GO" id="GO:0016491">
    <property type="term" value="F:oxidoreductase activity"/>
    <property type="evidence" value="ECO:0007669"/>
    <property type="project" value="TreeGrafter"/>
</dbReference>
<dbReference type="Pfam" id="PF07732">
    <property type="entry name" value="Cu-oxidase_3"/>
    <property type="match status" value="1"/>
</dbReference>
<dbReference type="InterPro" id="IPR008972">
    <property type="entry name" value="Cupredoxin"/>
</dbReference>
<dbReference type="SUPFAM" id="SSF49503">
    <property type="entry name" value="Cupredoxins"/>
    <property type="match status" value="1"/>
</dbReference>
<gene>
    <name evidence="2" type="ORF">GCM10010102_12240</name>
</gene>
<dbReference type="InterPro" id="IPR011707">
    <property type="entry name" value="Cu-oxidase-like_N"/>
</dbReference>
<reference evidence="2" key="1">
    <citation type="journal article" date="2014" name="Int. J. Syst. Evol. Microbiol.">
        <title>Complete genome sequence of Corynebacterium casei LMG S-19264T (=DSM 44701T), isolated from a smear-ripened cheese.</title>
        <authorList>
            <consortium name="US DOE Joint Genome Institute (JGI-PGF)"/>
            <person name="Walter F."/>
            <person name="Albersmeier A."/>
            <person name="Kalinowski J."/>
            <person name="Ruckert C."/>
        </authorList>
    </citation>
    <scope>NUCLEOTIDE SEQUENCE</scope>
    <source>
        <strain evidence="2">JCM 3051</strain>
    </source>
</reference>
<dbReference type="GO" id="GO:0005507">
    <property type="term" value="F:copper ion binding"/>
    <property type="evidence" value="ECO:0007669"/>
    <property type="project" value="InterPro"/>
</dbReference>
<dbReference type="GO" id="GO:0030288">
    <property type="term" value="C:outer membrane-bounded periplasmic space"/>
    <property type="evidence" value="ECO:0007669"/>
    <property type="project" value="TreeGrafter"/>
</dbReference>
<keyword evidence="3" id="KW-1185">Reference proteome</keyword>
<dbReference type="Gene3D" id="2.60.40.420">
    <property type="entry name" value="Cupredoxins - blue copper proteins"/>
    <property type="match status" value="1"/>
</dbReference>
<protein>
    <recommendedName>
        <fullName evidence="1">Plastocyanin-like domain-containing protein</fullName>
    </recommendedName>
</protein>
<proteinExistence type="predicted"/>
<accession>A0A8H9GFB4</accession>
<evidence type="ECO:0000313" key="2">
    <source>
        <dbReference type="EMBL" id="GGM18172.1"/>
    </source>
</evidence>
<dbReference type="AlphaFoldDB" id="A0A8H9GFB4"/>
<comment type="caution">
    <text evidence="2">The sequence shown here is derived from an EMBL/GenBank/DDBJ whole genome shotgun (WGS) entry which is preliminary data.</text>
</comment>
<dbReference type="PANTHER" id="PTHR11709:SF2">
    <property type="entry name" value="MULTICOPPER OXIDASE LPR1"/>
    <property type="match status" value="1"/>
</dbReference>
<dbReference type="InterPro" id="IPR045087">
    <property type="entry name" value="Cu-oxidase_fam"/>
</dbReference>
<dbReference type="CDD" id="cd04232">
    <property type="entry name" value="CuRO_1_CueO_FtsP"/>
    <property type="match status" value="1"/>
</dbReference>
<name>A0A8H9GFB4_9MICO</name>
<dbReference type="EMBL" id="BMPT01000004">
    <property type="protein sequence ID" value="GGM18172.1"/>
    <property type="molecule type" value="Genomic_DNA"/>
</dbReference>
<organism evidence="2 3">
    <name type="scientific">Promicromonospora citrea</name>
    <dbReference type="NCBI Taxonomy" id="43677"/>
    <lineage>
        <taxon>Bacteria</taxon>
        <taxon>Bacillati</taxon>
        <taxon>Actinomycetota</taxon>
        <taxon>Actinomycetes</taxon>
        <taxon>Micrococcales</taxon>
        <taxon>Promicromonosporaceae</taxon>
        <taxon>Promicromonospora</taxon>
    </lineage>
</organism>
<sequence>MLLGLGVAGVIGVVGGGGYWLTEGRSQGSGLSFTTPLQIPPLLDSEIVNGERVFHLTAQAGDTELVPGVRFSTMGFNGTYLGPTIRAARGEPVRIRVTNDLTMATTAHWHGMILPASQDGTPHQCIHPKSTWTAAWQIDQPAATLWYHPHPHGQTELQVGRGMAGLFLIDDDTRTGLPSDYGVDDIPLIIQDVTLRGGGTQPGAPTTAPIGSAQGERLDVRVLLREVQHARARPGASSSFASARSTSSPVMVRVSGWSAPCVREPPTRTGSR</sequence>
<dbReference type="Proteomes" id="UP000655589">
    <property type="component" value="Unassembled WGS sequence"/>
</dbReference>
<reference evidence="2" key="2">
    <citation type="submission" date="2020-09" db="EMBL/GenBank/DDBJ databases">
        <authorList>
            <person name="Sun Q."/>
            <person name="Ohkuma M."/>
        </authorList>
    </citation>
    <scope>NUCLEOTIDE SEQUENCE</scope>
    <source>
        <strain evidence="2">JCM 3051</strain>
    </source>
</reference>
<evidence type="ECO:0000313" key="3">
    <source>
        <dbReference type="Proteomes" id="UP000655589"/>
    </source>
</evidence>
<dbReference type="PANTHER" id="PTHR11709">
    <property type="entry name" value="MULTI-COPPER OXIDASE"/>
    <property type="match status" value="1"/>
</dbReference>
<evidence type="ECO:0000259" key="1">
    <source>
        <dbReference type="Pfam" id="PF07732"/>
    </source>
</evidence>
<feature type="domain" description="Plastocyanin-like" evidence="1">
    <location>
        <begin position="65"/>
        <end position="172"/>
    </location>
</feature>